<dbReference type="RefSeq" id="WP_150721260.1">
    <property type="nucleotide sequence ID" value="NZ_CABPRV010000004.1"/>
</dbReference>
<feature type="transmembrane region" description="Helical" evidence="1">
    <location>
        <begin position="203"/>
        <end position="220"/>
    </location>
</feature>
<feature type="transmembrane region" description="Helical" evidence="1">
    <location>
        <begin position="109"/>
        <end position="133"/>
    </location>
</feature>
<keyword evidence="1" id="KW-0472">Membrane</keyword>
<sequence>MGTSRHIPSPTEAATFARTWVGHFSKPTAIGMTLAFVAGYIDVVGFIALFGLFTAHVTGNFVMIGVQLVASTHVGVLAKLLALPVFVIFVAMVKLVVQGFANTNRRPLRLLLIVQTLLLLGFMIIGMIAQPIISADAPLAILSGMFGVAALAIQNAIGRLVLSDLAPTTIMTGNTTQIVIDMVELASGNCGDGTAAKARLRKMLPALAAFAVGAILGGFAYHGTGFWSVLLPVVLLAALAAANE</sequence>
<evidence type="ECO:0000313" key="3">
    <source>
        <dbReference type="Proteomes" id="UP000366065"/>
    </source>
</evidence>
<evidence type="ECO:0000256" key="1">
    <source>
        <dbReference type="SAM" id="Phobius"/>
    </source>
</evidence>
<gene>
    <name evidence="2" type="ORF">PCA20602_02207</name>
</gene>
<dbReference type="Proteomes" id="UP000366065">
    <property type="component" value="Unassembled WGS sequence"/>
</dbReference>
<dbReference type="PANTHER" id="PTHR37314">
    <property type="entry name" value="SLR0142 PROTEIN"/>
    <property type="match status" value="1"/>
</dbReference>
<dbReference type="EMBL" id="CABPRV010000004">
    <property type="protein sequence ID" value="VVE02501.1"/>
    <property type="molecule type" value="Genomic_DNA"/>
</dbReference>
<accession>A0ABY6W036</accession>
<protein>
    <submittedName>
        <fullName evidence="2">Permease</fullName>
    </submittedName>
</protein>
<feature type="transmembrane region" description="Helical" evidence="1">
    <location>
        <begin position="139"/>
        <end position="162"/>
    </location>
</feature>
<keyword evidence="1" id="KW-0812">Transmembrane</keyword>
<organism evidence="2 3">
    <name type="scientific">Pandoraea capi</name>
    <dbReference type="NCBI Taxonomy" id="2508286"/>
    <lineage>
        <taxon>Bacteria</taxon>
        <taxon>Pseudomonadati</taxon>
        <taxon>Pseudomonadota</taxon>
        <taxon>Betaproteobacteria</taxon>
        <taxon>Burkholderiales</taxon>
        <taxon>Burkholderiaceae</taxon>
        <taxon>Pandoraea</taxon>
    </lineage>
</organism>
<name>A0ABY6W036_9BURK</name>
<comment type="caution">
    <text evidence="2">The sequence shown here is derived from an EMBL/GenBank/DDBJ whole genome shotgun (WGS) entry which is preliminary data.</text>
</comment>
<keyword evidence="1" id="KW-1133">Transmembrane helix</keyword>
<dbReference type="PANTHER" id="PTHR37314:SF5">
    <property type="entry name" value="SLR0142 PROTEIN"/>
    <property type="match status" value="1"/>
</dbReference>
<feature type="transmembrane region" description="Helical" evidence="1">
    <location>
        <begin position="34"/>
        <end position="56"/>
    </location>
</feature>
<dbReference type="Pfam" id="PF06912">
    <property type="entry name" value="DUF1275"/>
    <property type="match status" value="1"/>
</dbReference>
<dbReference type="InterPro" id="IPR010699">
    <property type="entry name" value="DUF1275"/>
</dbReference>
<reference evidence="2 3" key="1">
    <citation type="submission" date="2019-08" db="EMBL/GenBank/DDBJ databases">
        <authorList>
            <person name="Peeters C."/>
        </authorList>
    </citation>
    <scope>NUCLEOTIDE SEQUENCE [LARGE SCALE GENOMIC DNA]</scope>
    <source>
        <strain evidence="2 3">LMG 20602</strain>
    </source>
</reference>
<keyword evidence="3" id="KW-1185">Reference proteome</keyword>
<feature type="transmembrane region" description="Helical" evidence="1">
    <location>
        <begin position="76"/>
        <end position="97"/>
    </location>
</feature>
<evidence type="ECO:0000313" key="2">
    <source>
        <dbReference type="EMBL" id="VVE02501.1"/>
    </source>
</evidence>
<proteinExistence type="predicted"/>